<dbReference type="AlphaFoldDB" id="A0A0G0TCS8"/>
<accession>A0A0G0TCS8</accession>
<protein>
    <submittedName>
        <fullName evidence="1">Uncharacterized protein</fullName>
    </submittedName>
</protein>
<organism evidence="1 2">
    <name type="scientific">Candidatus Roizmanbacteria bacterium GW2011_GWB1_40_7</name>
    <dbReference type="NCBI Taxonomy" id="1618482"/>
    <lineage>
        <taxon>Bacteria</taxon>
        <taxon>Candidatus Roizmaniibacteriota</taxon>
    </lineage>
</organism>
<evidence type="ECO:0000313" key="2">
    <source>
        <dbReference type="Proteomes" id="UP000034664"/>
    </source>
</evidence>
<dbReference type="EMBL" id="LBZM01000004">
    <property type="protein sequence ID" value="KKR72606.1"/>
    <property type="molecule type" value="Genomic_DNA"/>
</dbReference>
<evidence type="ECO:0000313" key="1">
    <source>
        <dbReference type="EMBL" id="KKR72606.1"/>
    </source>
</evidence>
<reference evidence="1 2" key="1">
    <citation type="journal article" date="2015" name="Nature">
        <title>rRNA introns, odd ribosomes, and small enigmatic genomes across a large radiation of phyla.</title>
        <authorList>
            <person name="Brown C.T."/>
            <person name="Hug L.A."/>
            <person name="Thomas B.C."/>
            <person name="Sharon I."/>
            <person name="Castelle C.J."/>
            <person name="Singh A."/>
            <person name="Wilkins M.J."/>
            <person name="Williams K.H."/>
            <person name="Banfield J.F."/>
        </authorList>
    </citation>
    <scope>NUCLEOTIDE SEQUENCE [LARGE SCALE GENOMIC DNA]</scope>
</reference>
<proteinExistence type="predicted"/>
<dbReference type="Pfam" id="PF11950">
    <property type="entry name" value="DUF3467"/>
    <property type="match status" value="1"/>
</dbReference>
<dbReference type="InterPro" id="IPR021857">
    <property type="entry name" value="DUF3467"/>
</dbReference>
<dbReference type="Proteomes" id="UP000034664">
    <property type="component" value="Unassembled WGS sequence"/>
</dbReference>
<gene>
    <name evidence="1" type="ORF">UU14_C0004G0037</name>
</gene>
<sequence length="123" mass="14096">MYHLKYYLTFGKVSNRICPIFNDGLFVEEVNMMNKAKEQPNQQFQVNVNLDTTPILYTDSINMNTNPDGIVLDIMQRLGPTNQVRIVSRIGMSREHAKKFVEKLSKLLALTEGQVQTGKKSFN</sequence>
<comment type="caution">
    <text evidence="1">The sequence shown here is derived from an EMBL/GenBank/DDBJ whole genome shotgun (WGS) entry which is preliminary data.</text>
</comment>
<name>A0A0G0TCS8_9BACT</name>